<dbReference type="OrthoDB" id="6466459at2759"/>
<comment type="caution">
    <text evidence="1">The sequence shown here is derived from an EMBL/GenBank/DDBJ whole genome shotgun (WGS) entry which is preliminary data.</text>
</comment>
<sequence>MAIEDNPTEELQIVIKTDKKPTEGHERIFNTPALNEVAIIIAGNDFEWHCLDNAHDELKNICETHISYDALQYPLMFPHGKDGYAIKFNQDESGTSNQINKMVSAMSFYALMVQSTENRFFNCRQLLHQYLVCMPKLRRIDYYSSN</sequence>
<evidence type="ECO:0000313" key="1">
    <source>
        <dbReference type="EMBL" id="GBM32529.1"/>
    </source>
</evidence>
<evidence type="ECO:0008006" key="3">
    <source>
        <dbReference type="Google" id="ProtNLM"/>
    </source>
</evidence>
<proteinExistence type="predicted"/>
<evidence type="ECO:0000313" key="2">
    <source>
        <dbReference type="Proteomes" id="UP000499080"/>
    </source>
</evidence>
<organism evidence="1 2">
    <name type="scientific">Araneus ventricosus</name>
    <name type="common">Orbweaver spider</name>
    <name type="synonym">Epeira ventricosa</name>
    <dbReference type="NCBI Taxonomy" id="182803"/>
    <lineage>
        <taxon>Eukaryota</taxon>
        <taxon>Metazoa</taxon>
        <taxon>Ecdysozoa</taxon>
        <taxon>Arthropoda</taxon>
        <taxon>Chelicerata</taxon>
        <taxon>Arachnida</taxon>
        <taxon>Araneae</taxon>
        <taxon>Araneomorphae</taxon>
        <taxon>Entelegynae</taxon>
        <taxon>Araneoidea</taxon>
        <taxon>Araneidae</taxon>
        <taxon>Araneus</taxon>
    </lineage>
</organism>
<dbReference type="PANTHER" id="PTHR45786">
    <property type="entry name" value="DNA BINDING PROTEIN-LIKE"/>
    <property type="match status" value="1"/>
</dbReference>
<dbReference type="PANTHER" id="PTHR45786:SF74">
    <property type="entry name" value="ATP-DEPENDENT DNA HELICASE"/>
    <property type="match status" value="1"/>
</dbReference>
<name>A0A4Y2EW68_ARAVE</name>
<dbReference type="Proteomes" id="UP000499080">
    <property type="component" value="Unassembled WGS sequence"/>
</dbReference>
<reference evidence="1 2" key="1">
    <citation type="journal article" date="2019" name="Sci. Rep.">
        <title>Orb-weaving spider Araneus ventricosus genome elucidates the spidroin gene catalogue.</title>
        <authorList>
            <person name="Kono N."/>
            <person name="Nakamura H."/>
            <person name="Ohtoshi R."/>
            <person name="Moran D.A.P."/>
            <person name="Shinohara A."/>
            <person name="Yoshida Y."/>
            <person name="Fujiwara M."/>
            <person name="Mori M."/>
            <person name="Tomita M."/>
            <person name="Arakawa K."/>
        </authorList>
    </citation>
    <scope>NUCLEOTIDE SEQUENCE [LARGE SCALE GENOMIC DNA]</scope>
</reference>
<keyword evidence="2" id="KW-1185">Reference proteome</keyword>
<dbReference type="AlphaFoldDB" id="A0A4Y2EW68"/>
<gene>
    <name evidence="1" type="ORF">AVEN_127434_1</name>
</gene>
<protein>
    <recommendedName>
        <fullName evidence="3">Helitron helicase-like domain-containing protein</fullName>
    </recommendedName>
</protein>
<accession>A0A4Y2EW68</accession>
<dbReference type="EMBL" id="BGPR01000710">
    <property type="protein sequence ID" value="GBM32529.1"/>
    <property type="molecule type" value="Genomic_DNA"/>
</dbReference>